<evidence type="ECO:0000313" key="3">
    <source>
        <dbReference type="Proteomes" id="UP000240883"/>
    </source>
</evidence>
<protein>
    <submittedName>
        <fullName evidence="2">Uncharacterized protein</fullName>
    </submittedName>
</protein>
<feature type="region of interest" description="Disordered" evidence="1">
    <location>
        <begin position="14"/>
        <end position="118"/>
    </location>
</feature>
<dbReference type="Proteomes" id="UP000240883">
    <property type="component" value="Unassembled WGS sequence"/>
</dbReference>
<evidence type="ECO:0000256" key="1">
    <source>
        <dbReference type="SAM" id="MobiDB-lite"/>
    </source>
</evidence>
<proteinExistence type="predicted"/>
<feature type="compositionally biased region" description="Basic residues" evidence="1">
    <location>
        <begin position="23"/>
        <end position="56"/>
    </location>
</feature>
<sequence length="153" mass="17690">MLPQAECMALCHCKPHPPSIRHITLHSKRLTTRPPRPSKPRKKTMHHARKPRRRAERHGDTAPPRQEPRIYEAPSTPSSDAHRFPNAATRSGQASRQRRHASRARDQNKEKERKKRKRNCWYGLPVQWQLRYVGASRPLPAAAPMHAGPAHQR</sequence>
<dbReference type="EMBL" id="KZ678130">
    <property type="protein sequence ID" value="PSN71995.1"/>
    <property type="molecule type" value="Genomic_DNA"/>
</dbReference>
<dbReference type="AlphaFoldDB" id="A0A2T2P2U7"/>
<gene>
    <name evidence="2" type="ORF">BS50DRAFT_240791</name>
</gene>
<accession>A0A2T2P2U7</accession>
<keyword evidence="3" id="KW-1185">Reference proteome</keyword>
<reference evidence="2 3" key="1">
    <citation type="journal article" date="2018" name="Front. Microbiol.">
        <title>Genome-Wide Analysis of Corynespora cassiicola Leaf Fall Disease Putative Effectors.</title>
        <authorList>
            <person name="Lopez D."/>
            <person name="Ribeiro S."/>
            <person name="Label P."/>
            <person name="Fumanal B."/>
            <person name="Venisse J.S."/>
            <person name="Kohler A."/>
            <person name="de Oliveira R.R."/>
            <person name="Labutti K."/>
            <person name="Lipzen A."/>
            <person name="Lail K."/>
            <person name="Bauer D."/>
            <person name="Ohm R.A."/>
            <person name="Barry K.W."/>
            <person name="Spatafora J."/>
            <person name="Grigoriev I.V."/>
            <person name="Martin F.M."/>
            <person name="Pujade-Renaud V."/>
        </authorList>
    </citation>
    <scope>NUCLEOTIDE SEQUENCE [LARGE SCALE GENOMIC DNA]</scope>
    <source>
        <strain evidence="2 3">Philippines</strain>
    </source>
</reference>
<evidence type="ECO:0000313" key="2">
    <source>
        <dbReference type="EMBL" id="PSN71995.1"/>
    </source>
</evidence>
<name>A0A2T2P2U7_CORCC</name>
<organism evidence="2 3">
    <name type="scientific">Corynespora cassiicola Philippines</name>
    <dbReference type="NCBI Taxonomy" id="1448308"/>
    <lineage>
        <taxon>Eukaryota</taxon>
        <taxon>Fungi</taxon>
        <taxon>Dikarya</taxon>
        <taxon>Ascomycota</taxon>
        <taxon>Pezizomycotina</taxon>
        <taxon>Dothideomycetes</taxon>
        <taxon>Pleosporomycetidae</taxon>
        <taxon>Pleosporales</taxon>
        <taxon>Corynesporascaceae</taxon>
        <taxon>Corynespora</taxon>
    </lineage>
</organism>